<name>A0ABV9E1J3_9ACTN</name>
<dbReference type="Proteomes" id="UP001595923">
    <property type="component" value="Unassembled WGS sequence"/>
</dbReference>
<evidence type="ECO:0000313" key="3">
    <source>
        <dbReference type="Proteomes" id="UP001595923"/>
    </source>
</evidence>
<reference evidence="3" key="1">
    <citation type="journal article" date="2019" name="Int. J. Syst. Evol. Microbiol.">
        <title>The Global Catalogue of Microorganisms (GCM) 10K type strain sequencing project: providing services to taxonomists for standard genome sequencing and annotation.</title>
        <authorList>
            <consortium name="The Broad Institute Genomics Platform"/>
            <consortium name="The Broad Institute Genome Sequencing Center for Infectious Disease"/>
            <person name="Wu L."/>
            <person name="Ma J."/>
        </authorList>
    </citation>
    <scope>NUCLEOTIDE SEQUENCE [LARGE SCALE GENOMIC DNA]</scope>
    <source>
        <strain evidence="3">XZYJ18</strain>
    </source>
</reference>
<dbReference type="InterPro" id="IPR013096">
    <property type="entry name" value="Cupin_2"/>
</dbReference>
<evidence type="ECO:0000313" key="2">
    <source>
        <dbReference type="EMBL" id="MFC4564474.1"/>
    </source>
</evidence>
<keyword evidence="3" id="KW-1185">Reference proteome</keyword>
<sequence length="122" mass="13478">MDTDVRNISDALAGITDQWQPRRLTSVNDYDVKVVKLQGEFVWHSHPDTDEMFLVISGELTIRLRDRDVVLGPDDVFVVPRGVEHCPKAEGEVSVMLFEPKGTVNTGDAGGARTAELQELTG</sequence>
<dbReference type="InterPro" id="IPR014710">
    <property type="entry name" value="RmlC-like_jellyroll"/>
</dbReference>
<dbReference type="InterPro" id="IPR011051">
    <property type="entry name" value="RmlC_Cupin_sf"/>
</dbReference>
<accession>A0ABV9E1J3</accession>
<dbReference type="PANTHER" id="PTHR36114:SF1">
    <property type="entry name" value="16.7 KDA PROTEIN IN WHIE LOCUS"/>
    <property type="match status" value="1"/>
</dbReference>
<feature type="domain" description="Cupin type-2" evidence="1">
    <location>
        <begin position="38"/>
        <end position="97"/>
    </location>
</feature>
<comment type="caution">
    <text evidence="2">The sequence shown here is derived from an EMBL/GenBank/DDBJ whole genome shotgun (WGS) entry which is preliminary data.</text>
</comment>
<dbReference type="EMBL" id="JBHSFQ010000024">
    <property type="protein sequence ID" value="MFC4564474.1"/>
    <property type="molecule type" value="Genomic_DNA"/>
</dbReference>
<dbReference type="SUPFAM" id="SSF51182">
    <property type="entry name" value="RmlC-like cupins"/>
    <property type="match status" value="1"/>
</dbReference>
<dbReference type="Gene3D" id="2.60.120.10">
    <property type="entry name" value="Jelly Rolls"/>
    <property type="match status" value="1"/>
</dbReference>
<gene>
    <name evidence="2" type="ORF">ACFO4E_21655</name>
</gene>
<dbReference type="RefSeq" id="WP_378577607.1">
    <property type="nucleotide sequence ID" value="NZ_JBHSFQ010000024.1"/>
</dbReference>
<dbReference type="PANTHER" id="PTHR36114">
    <property type="entry name" value="16.7 KDA PROTEIN IN WHIE LOCUS"/>
    <property type="match status" value="1"/>
</dbReference>
<dbReference type="Pfam" id="PF07883">
    <property type="entry name" value="Cupin_2"/>
    <property type="match status" value="1"/>
</dbReference>
<proteinExistence type="predicted"/>
<protein>
    <submittedName>
        <fullName evidence="2">Cupin domain-containing protein</fullName>
    </submittedName>
</protein>
<organism evidence="2 3">
    <name type="scientific">Nocardiopsis mangrovi</name>
    <dbReference type="NCBI Taxonomy" id="1179818"/>
    <lineage>
        <taxon>Bacteria</taxon>
        <taxon>Bacillati</taxon>
        <taxon>Actinomycetota</taxon>
        <taxon>Actinomycetes</taxon>
        <taxon>Streptosporangiales</taxon>
        <taxon>Nocardiopsidaceae</taxon>
        <taxon>Nocardiopsis</taxon>
    </lineage>
</organism>
<dbReference type="CDD" id="cd02226">
    <property type="entry name" value="cupin_YdbB-like"/>
    <property type="match status" value="1"/>
</dbReference>
<evidence type="ECO:0000259" key="1">
    <source>
        <dbReference type="Pfam" id="PF07883"/>
    </source>
</evidence>
<dbReference type="InterPro" id="IPR052044">
    <property type="entry name" value="PKS_Associated_Protein"/>
</dbReference>